<dbReference type="KEGG" id="dgg:DGI_0508"/>
<dbReference type="EMBL" id="CP006585">
    <property type="protein sequence ID" value="AGW12417.1"/>
    <property type="molecule type" value="Genomic_DNA"/>
</dbReference>
<keyword evidence="7" id="KW-0966">Cell projection</keyword>
<gene>
    <name evidence="7" type="primary">flgB</name>
    <name evidence="7" type="ORF">DGI_0508</name>
</gene>
<dbReference type="PIRSF" id="PIRSF002889">
    <property type="entry name" value="Rod_FlgB"/>
    <property type="match status" value="1"/>
</dbReference>
<keyword evidence="4 6" id="KW-0975">Bacterial flagellum</keyword>
<evidence type="ECO:0000256" key="4">
    <source>
        <dbReference type="ARBA" id="ARBA00023143"/>
    </source>
</evidence>
<dbReference type="AlphaFoldDB" id="T2G921"/>
<keyword evidence="7" id="KW-0282">Flagellum</keyword>
<dbReference type="RefSeq" id="WP_021759059.1">
    <property type="nucleotide sequence ID" value="NC_022444.1"/>
</dbReference>
<dbReference type="STRING" id="1121448.DGI_0508"/>
<dbReference type="OrthoDB" id="9788334at2"/>
<keyword evidence="7" id="KW-0969">Cilium</keyword>
<sequence>MRTLFPDHAELVGKVMDMRMERQNVVMANLANMRTPGYKAMRLEFEEDLQAALNLDARGKLSRTSGEHLARKFDPNTFQDTYNKEFQPHVVHGRDRVDLDKEMAVMSKNNMMYNALATVLKKHFEGMKTAIQEGSK</sequence>
<dbReference type="InterPro" id="IPR006300">
    <property type="entry name" value="FlgB"/>
</dbReference>
<protein>
    <recommendedName>
        <fullName evidence="3 6">Flagellar basal body rod protein FlgB</fullName>
    </recommendedName>
</protein>
<organism evidence="7 8">
    <name type="scientific">Megalodesulfovibrio gigas (strain ATCC 19364 / DSM 1382 / NCIMB 9332 / VKM B-1759)</name>
    <name type="common">Desulfovibrio gigas</name>
    <dbReference type="NCBI Taxonomy" id="1121448"/>
    <lineage>
        <taxon>Bacteria</taxon>
        <taxon>Pseudomonadati</taxon>
        <taxon>Thermodesulfobacteriota</taxon>
        <taxon>Desulfovibrionia</taxon>
        <taxon>Desulfovibrionales</taxon>
        <taxon>Desulfovibrionaceae</taxon>
        <taxon>Megalodesulfovibrio</taxon>
    </lineage>
</organism>
<evidence type="ECO:0000256" key="6">
    <source>
        <dbReference type="PIRNR" id="PIRNR002889"/>
    </source>
</evidence>
<dbReference type="GO" id="GO:0071978">
    <property type="term" value="P:bacterial-type flagellum-dependent swarming motility"/>
    <property type="evidence" value="ECO:0007669"/>
    <property type="project" value="TreeGrafter"/>
</dbReference>
<comment type="subunit">
    <text evidence="6">The basal body constitutes a major portion of the flagellar organelle and consists of a number of rings mounted on a central rod.</text>
</comment>
<comment type="subcellular location">
    <subcellularLocation>
        <location evidence="1 6">Bacterial flagellum basal body</location>
    </subcellularLocation>
</comment>
<name>T2G921_MEGG1</name>
<proteinExistence type="inferred from homology"/>
<dbReference type="NCBIfam" id="NF009264">
    <property type="entry name" value="PRK12621.1"/>
    <property type="match status" value="1"/>
</dbReference>
<dbReference type="Proteomes" id="UP000016587">
    <property type="component" value="Chromosome"/>
</dbReference>
<dbReference type="PANTHER" id="PTHR30435:SF12">
    <property type="entry name" value="FLAGELLAR BASAL BODY ROD PROTEIN FLGB"/>
    <property type="match status" value="1"/>
</dbReference>
<evidence type="ECO:0000313" key="7">
    <source>
        <dbReference type="EMBL" id="AGW12417.1"/>
    </source>
</evidence>
<comment type="function">
    <text evidence="5 6">Structural component of flagellum, the bacterial motility apparatus. Part of the rod structure of flagellar basal body.</text>
</comment>
<evidence type="ECO:0000313" key="8">
    <source>
        <dbReference type="Proteomes" id="UP000016587"/>
    </source>
</evidence>
<accession>T2G921</accession>
<evidence type="ECO:0000256" key="1">
    <source>
        <dbReference type="ARBA" id="ARBA00004117"/>
    </source>
</evidence>
<keyword evidence="8" id="KW-1185">Reference proteome</keyword>
<dbReference type="PANTHER" id="PTHR30435">
    <property type="entry name" value="FLAGELLAR PROTEIN"/>
    <property type="match status" value="1"/>
</dbReference>
<dbReference type="GO" id="GO:0030694">
    <property type="term" value="C:bacterial-type flagellum basal body, rod"/>
    <property type="evidence" value="ECO:0007669"/>
    <property type="project" value="InterPro"/>
</dbReference>
<comment type="similarity">
    <text evidence="2 6">Belongs to the flagella basal body rod proteins family.</text>
</comment>
<evidence type="ECO:0000256" key="3">
    <source>
        <dbReference type="ARBA" id="ARBA00014376"/>
    </source>
</evidence>
<reference evidence="8" key="2">
    <citation type="submission" date="2013-07" db="EMBL/GenBank/DDBJ databases">
        <authorList>
            <person name="Morais-Silva F.O."/>
            <person name="Rezende A.M."/>
            <person name="Pimentel C."/>
            <person name="Resende D.M."/>
            <person name="Santos C.I."/>
            <person name="Clemente C."/>
            <person name="de Oliveira L.M."/>
            <person name="da Silva S.M."/>
            <person name="Costa D.A."/>
            <person name="Varela-Raposo A."/>
            <person name="Horacio E.C.A."/>
            <person name="Matos M."/>
            <person name="Flores O."/>
            <person name="Ruiz J.C."/>
            <person name="Rodrigues-Pousada C."/>
        </authorList>
    </citation>
    <scope>NUCLEOTIDE SEQUENCE [LARGE SCALE GENOMIC DNA]</scope>
    <source>
        <strain evidence="8">ATCC 19364 / DSM 1382 / NCIMB 9332 / VKM B-1759</strain>
    </source>
</reference>
<dbReference type="eggNOG" id="COG1815">
    <property type="taxonomic scope" value="Bacteria"/>
</dbReference>
<dbReference type="HOGENOM" id="CLU_125463_3_0_7"/>
<evidence type="ECO:0000256" key="5">
    <source>
        <dbReference type="ARBA" id="ARBA00024934"/>
    </source>
</evidence>
<dbReference type="PATRIC" id="fig|1121448.10.peg.503"/>
<reference evidence="7 8" key="1">
    <citation type="journal article" date="2013" name="J. Bacteriol.">
        <title>Roles of HynAB and Ech, the only two hydrogenases found in the model sulfate reducer Desulfovibrio gigas.</title>
        <authorList>
            <person name="Morais-Silva F.O."/>
            <person name="Santos C.I."/>
            <person name="Rodrigues R."/>
            <person name="Pereira I.A."/>
            <person name="Rodrigues-Pousada C."/>
        </authorList>
    </citation>
    <scope>NUCLEOTIDE SEQUENCE [LARGE SCALE GENOMIC DNA]</scope>
    <source>
        <strain evidence="8">ATCC 19364 / DSM 1382 / NCIMB 9332 / VKM B-1759</strain>
    </source>
</reference>
<dbReference type="NCBIfam" id="TIGR01396">
    <property type="entry name" value="FlgB"/>
    <property type="match status" value="1"/>
</dbReference>
<evidence type="ECO:0000256" key="2">
    <source>
        <dbReference type="ARBA" id="ARBA00009677"/>
    </source>
</evidence>